<comment type="caution">
    <text evidence="3">The sequence shown here is derived from an EMBL/GenBank/DDBJ whole genome shotgun (WGS) entry which is preliminary data.</text>
</comment>
<name>A0AAD7JR68_9AGAR</name>
<evidence type="ECO:0000259" key="2">
    <source>
        <dbReference type="Pfam" id="PF24883"/>
    </source>
</evidence>
<organism evidence="3 4">
    <name type="scientific">Mycena maculata</name>
    <dbReference type="NCBI Taxonomy" id="230809"/>
    <lineage>
        <taxon>Eukaryota</taxon>
        <taxon>Fungi</taxon>
        <taxon>Dikarya</taxon>
        <taxon>Basidiomycota</taxon>
        <taxon>Agaricomycotina</taxon>
        <taxon>Agaricomycetes</taxon>
        <taxon>Agaricomycetidae</taxon>
        <taxon>Agaricales</taxon>
        <taxon>Marasmiineae</taxon>
        <taxon>Mycenaceae</taxon>
        <taxon>Mycena</taxon>
    </lineage>
</organism>
<keyword evidence="4" id="KW-1185">Reference proteome</keyword>
<sequence>MKQKQAETQKLRKEGTGRWLLDGEKFIEWQDNAGSLWIVGPSGAGKSVLSSAVINNQLFDDRRLFKDQADAPPAPAVTFFYFDFWSQQGESVENVLRRMVLQLSAQSPYLYRALDKLYTLSNGHTLPTYSDLLQVFAQLFQELGRTYIVLDALDECNKSDLEKLLALVLMLWTWTRTPVHLLMTSQLCCIFAESFADVPSVTLELNAVQDDIVFFITNGLQTKFSLGIWWPKADLITTRVAQKSKGMFHLAACLLIKLSHCNWEDELDKTLGNLLDDLFGIYNRFL</sequence>
<dbReference type="AlphaFoldDB" id="A0AAD7JR68"/>
<dbReference type="Gene3D" id="3.40.50.300">
    <property type="entry name" value="P-loop containing nucleotide triphosphate hydrolases"/>
    <property type="match status" value="1"/>
</dbReference>
<dbReference type="Pfam" id="PF24883">
    <property type="entry name" value="NPHP3_N"/>
    <property type="match status" value="1"/>
</dbReference>
<dbReference type="SUPFAM" id="SSF52540">
    <property type="entry name" value="P-loop containing nucleoside triphosphate hydrolases"/>
    <property type="match status" value="1"/>
</dbReference>
<dbReference type="EMBL" id="JARJLG010000027">
    <property type="protein sequence ID" value="KAJ7768687.1"/>
    <property type="molecule type" value="Genomic_DNA"/>
</dbReference>
<dbReference type="InterPro" id="IPR027417">
    <property type="entry name" value="P-loop_NTPase"/>
</dbReference>
<protein>
    <recommendedName>
        <fullName evidence="2">Nephrocystin 3-like N-terminal domain-containing protein</fullName>
    </recommendedName>
</protein>
<dbReference type="PANTHER" id="PTHR10039">
    <property type="entry name" value="AMELOGENIN"/>
    <property type="match status" value="1"/>
</dbReference>
<proteinExistence type="predicted"/>
<feature type="domain" description="Nephrocystin 3-like N-terminal" evidence="2">
    <location>
        <begin position="15"/>
        <end position="185"/>
    </location>
</feature>
<gene>
    <name evidence="3" type="ORF">DFH07DRAFT_954580</name>
</gene>
<evidence type="ECO:0000313" key="3">
    <source>
        <dbReference type="EMBL" id="KAJ7768687.1"/>
    </source>
</evidence>
<evidence type="ECO:0000256" key="1">
    <source>
        <dbReference type="ARBA" id="ARBA00022737"/>
    </source>
</evidence>
<keyword evidence="1" id="KW-0677">Repeat</keyword>
<reference evidence="3" key="1">
    <citation type="submission" date="2023-03" db="EMBL/GenBank/DDBJ databases">
        <title>Massive genome expansion in bonnet fungi (Mycena s.s.) driven by repeated elements and novel gene families across ecological guilds.</title>
        <authorList>
            <consortium name="Lawrence Berkeley National Laboratory"/>
            <person name="Harder C.B."/>
            <person name="Miyauchi S."/>
            <person name="Viragh M."/>
            <person name="Kuo A."/>
            <person name="Thoen E."/>
            <person name="Andreopoulos B."/>
            <person name="Lu D."/>
            <person name="Skrede I."/>
            <person name="Drula E."/>
            <person name="Henrissat B."/>
            <person name="Morin E."/>
            <person name="Kohler A."/>
            <person name="Barry K."/>
            <person name="LaButti K."/>
            <person name="Morin E."/>
            <person name="Salamov A."/>
            <person name="Lipzen A."/>
            <person name="Mereny Z."/>
            <person name="Hegedus B."/>
            <person name="Baldrian P."/>
            <person name="Stursova M."/>
            <person name="Weitz H."/>
            <person name="Taylor A."/>
            <person name="Grigoriev I.V."/>
            <person name="Nagy L.G."/>
            <person name="Martin F."/>
            <person name="Kauserud H."/>
        </authorList>
    </citation>
    <scope>NUCLEOTIDE SEQUENCE</scope>
    <source>
        <strain evidence="3">CBHHK188m</strain>
    </source>
</reference>
<dbReference type="InterPro" id="IPR056884">
    <property type="entry name" value="NPHP3-like_N"/>
</dbReference>
<accession>A0AAD7JR68</accession>
<evidence type="ECO:0000313" key="4">
    <source>
        <dbReference type="Proteomes" id="UP001215280"/>
    </source>
</evidence>
<dbReference type="PANTHER" id="PTHR10039:SF16">
    <property type="entry name" value="GPI INOSITOL-DEACYLASE"/>
    <property type="match status" value="1"/>
</dbReference>
<dbReference type="Proteomes" id="UP001215280">
    <property type="component" value="Unassembled WGS sequence"/>
</dbReference>